<feature type="chain" id="PRO_5021984422" evidence="1">
    <location>
        <begin position="20"/>
        <end position="112"/>
    </location>
</feature>
<evidence type="ECO:0000256" key="1">
    <source>
        <dbReference type="SAM" id="SignalP"/>
    </source>
</evidence>
<dbReference type="EMBL" id="CP042203">
    <property type="protein sequence ID" value="QDS78095.1"/>
    <property type="molecule type" value="Genomic_DNA"/>
</dbReference>
<keyword evidence="3" id="KW-1185">Reference proteome</keyword>
<gene>
    <name evidence="2" type="ORF">FKW77_003941</name>
</gene>
<protein>
    <submittedName>
        <fullName evidence="2">Uncharacterized protein</fullName>
    </submittedName>
</protein>
<reference evidence="2 3" key="1">
    <citation type="submission" date="2019-07" db="EMBL/GenBank/DDBJ databases">
        <title>Finished genome of Venturia effusa.</title>
        <authorList>
            <person name="Young C.A."/>
            <person name="Cox M.P."/>
            <person name="Ganley A.R.D."/>
            <person name="David W.J."/>
        </authorList>
    </citation>
    <scope>NUCLEOTIDE SEQUENCE [LARGE SCALE GENOMIC DNA]</scope>
    <source>
        <strain evidence="3">albino</strain>
    </source>
</reference>
<evidence type="ECO:0000313" key="2">
    <source>
        <dbReference type="EMBL" id="QDS78095.1"/>
    </source>
</evidence>
<evidence type="ECO:0000313" key="3">
    <source>
        <dbReference type="Proteomes" id="UP000316270"/>
    </source>
</evidence>
<name>A0A517LR22_9PEZI</name>
<feature type="signal peptide" evidence="1">
    <location>
        <begin position="1"/>
        <end position="19"/>
    </location>
</feature>
<dbReference type="Proteomes" id="UP000316270">
    <property type="component" value="Chromosome 19"/>
</dbReference>
<sequence>MRCTPTLMAVAALIGYSSAAFPDDCSIATDYGYAACRGVGKGKYKYSLYTKTCCDRCRFNGEWCYLAPPGKGHPSLADFQACVTDGGKRPPFKYVLENYNAGTQITMEGDCL</sequence>
<dbReference type="AlphaFoldDB" id="A0A517LR22"/>
<proteinExistence type="predicted"/>
<keyword evidence="1" id="KW-0732">Signal</keyword>
<accession>A0A517LR22</accession>
<organism evidence="2 3">
    <name type="scientific">Venturia effusa</name>
    <dbReference type="NCBI Taxonomy" id="50376"/>
    <lineage>
        <taxon>Eukaryota</taxon>
        <taxon>Fungi</taxon>
        <taxon>Dikarya</taxon>
        <taxon>Ascomycota</taxon>
        <taxon>Pezizomycotina</taxon>
        <taxon>Dothideomycetes</taxon>
        <taxon>Pleosporomycetidae</taxon>
        <taxon>Venturiales</taxon>
        <taxon>Venturiaceae</taxon>
        <taxon>Venturia</taxon>
    </lineage>
</organism>